<reference evidence="1 2" key="1">
    <citation type="journal article" date="2021" name="BMC Genomics">
        <title>Datura genome reveals duplications of psychoactive alkaloid biosynthetic genes and high mutation rate following tissue culture.</title>
        <authorList>
            <person name="Rajewski A."/>
            <person name="Carter-House D."/>
            <person name="Stajich J."/>
            <person name="Litt A."/>
        </authorList>
    </citation>
    <scope>NUCLEOTIDE SEQUENCE [LARGE SCALE GENOMIC DNA]</scope>
    <source>
        <strain evidence="1">AR-01</strain>
    </source>
</reference>
<gene>
    <name evidence="1" type="ORF">HAX54_008479</name>
</gene>
<sequence length="104" mass="11435">MPGVHNVLNSLAHPTKIHVVPRAAHQRFPFQELTVIFQPHTYSRLAALKDDLAIAFTNADRVVITEIYEARETNLGKTSGRDLAISIVGAPSEFIPSYAGTHCI</sequence>
<comment type="caution">
    <text evidence="1">The sequence shown here is derived from an EMBL/GenBank/DDBJ whole genome shotgun (WGS) entry which is preliminary data.</text>
</comment>
<organism evidence="1 2">
    <name type="scientific">Datura stramonium</name>
    <name type="common">Jimsonweed</name>
    <name type="synonym">Common thornapple</name>
    <dbReference type="NCBI Taxonomy" id="4076"/>
    <lineage>
        <taxon>Eukaryota</taxon>
        <taxon>Viridiplantae</taxon>
        <taxon>Streptophyta</taxon>
        <taxon>Embryophyta</taxon>
        <taxon>Tracheophyta</taxon>
        <taxon>Spermatophyta</taxon>
        <taxon>Magnoliopsida</taxon>
        <taxon>eudicotyledons</taxon>
        <taxon>Gunneridae</taxon>
        <taxon>Pentapetalae</taxon>
        <taxon>asterids</taxon>
        <taxon>lamiids</taxon>
        <taxon>Solanales</taxon>
        <taxon>Solanaceae</taxon>
        <taxon>Solanoideae</taxon>
        <taxon>Datureae</taxon>
        <taxon>Datura</taxon>
    </lineage>
</organism>
<dbReference type="Gene3D" id="3.90.190.20">
    <property type="entry name" value="Mur ligase, C-terminal domain"/>
    <property type="match status" value="1"/>
</dbReference>
<protein>
    <submittedName>
        <fullName evidence="1">Uncharacterized protein</fullName>
    </submittedName>
</protein>
<proteinExistence type="predicted"/>
<dbReference type="PANTHER" id="PTHR43445:SF3">
    <property type="entry name" value="UDP-N-ACETYLMURAMATE--L-ALANINE LIGASE"/>
    <property type="match status" value="1"/>
</dbReference>
<dbReference type="Proteomes" id="UP000823775">
    <property type="component" value="Unassembled WGS sequence"/>
</dbReference>
<dbReference type="EMBL" id="JACEIK010001444">
    <property type="protein sequence ID" value="MCD7469432.1"/>
    <property type="molecule type" value="Genomic_DNA"/>
</dbReference>
<dbReference type="InterPro" id="IPR050061">
    <property type="entry name" value="MurCDEF_pg_biosynth"/>
</dbReference>
<dbReference type="SUPFAM" id="SSF53244">
    <property type="entry name" value="MurD-like peptide ligases, peptide-binding domain"/>
    <property type="match status" value="1"/>
</dbReference>
<name>A0ABS8TD91_DATST</name>
<evidence type="ECO:0000313" key="1">
    <source>
        <dbReference type="EMBL" id="MCD7469432.1"/>
    </source>
</evidence>
<evidence type="ECO:0000313" key="2">
    <source>
        <dbReference type="Proteomes" id="UP000823775"/>
    </source>
</evidence>
<dbReference type="PANTHER" id="PTHR43445">
    <property type="entry name" value="UDP-N-ACETYLMURAMATE--L-ALANINE LIGASE-RELATED"/>
    <property type="match status" value="1"/>
</dbReference>
<keyword evidence="2" id="KW-1185">Reference proteome</keyword>
<accession>A0ABS8TD91</accession>
<dbReference type="InterPro" id="IPR036615">
    <property type="entry name" value="Mur_ligase_C_dom_sf"/>
</dbReference>